<protein>
    <submittedName>
        <fullName evidence="7">Unannotated protein</fullName>
    </submittedName>
</protein>
<comment type="subcellular location">
    <subcellularLocation>
        <location evidence="1">Membrane</location>
        <topology evidence="1">Multi-pass membrane protein</topology>
    </subcellularLocation>
</comment>
<feature type="transmembrane region" description="Helical" evidence="5">
    <location>
        <begin position="12"/>
        <end position="29"/>
    </location>
</feature>
<dbReference type="EMBL" id="CAEZYK010000074">
    <property type="protein sequence ID" value="CAB4729343.1"/>
    <property type="molecule type" value="Genomic_DNA"/>
</dbReference>
<evidence type="ECO:0000313" key="10">
    <source>
        <dbReference type="EMBL" id="CAB5019984.1"/>
    </source>
</evidence>
<dbReference type="EMBL" id="CAFBPQ010000012">
    <property type="protein sequence ID" value="CAB5019984.1"/>
    <property type="molecule type" value="Genomic_DNA"/>
</dbReference>
<feature type="transmembrane region" description="Helical" evidence="5">
    <location>
        <begin position="131"/>
        <end position="155"/>
    </location>
</feature>
<dbReference type="PROSITE" id="PS51012">
    <property type="entry name" value="ABC_TM2"/>
    <property type="match status" value="1"/>
</dbReference>
<dbReference type="PANTHER" id="PTHR43332">
    <property type="entry name" value="INNER MEMBRANE TRANSPORT PERMEASE YADH-RELATED"/>
    <property type="match status" value="1"/>
</dbReference>
<feature type="transmembrane region" description="Helical" evidence="5">
    <location>
        <begin position="251"/>
        <end position="270"/>
    </location>
</feature>
<evidence type="ECO:0000256" key="2">
    <source>
        <dbReference type="ARBA" id="ARBA00022692"/>
    </source>
</evidence>
<feature type="transmembrane region" description="Helical" evidence="5">
    <location>
        <begin position="195"/>
        <end position="214"/>
    </location>
</feature>
<dbReference type="AlphaFoldDB" id="A0A6J6S3R2"/>
<dbReference type="GO" id="GO:0005886">
    <property type="term" value="C:plasma membrane"/>
    <property type="evidence" value="ECO:0007669"/>
    <property type="project" value="TreeGrafter"/>
</dbReference>
<sequence>MSELTNRGLIPQRSSVGAAAIAFWALLVRDLTVTRKNLREVVPRTLLQPLLLMFVFTYVFPKIGQGVGGTSADLAGTFSTLLVAGVVALSIFFQGIQSVALPMVNEFGFTREIEDRVLAPLPISLVAAEKIAAGAIVSFFSALLVFPIAAIVPATPVNLEINWLVLVTLMPLTCIMCGAIGLTFGTRFEPRSVPILFGVIVLPVTFLGAIYYTWDSLEPIRWLQILVLANPLVYMSEGFRAALTSVPHMSLWAVYGALLGFTVVFTWLGIKGFRSRVLA</sequence>
<feature type="domain" description="ABC transmembrane type-2" evidence="6">
    <location>
        <begin position="40"/>
        <end position="276"/>
    </location>
</feature>
<feature type="transmembrane region" description="Helical" evidence="5">
    <location>
        <begin position="41"/>
        <end position="60"/>
    </location>
</feature>
<keyword evidence="4 5" id="KW-0472">Membrane</keyword>
<keyword evidence="2 5" id="KW-0812">Transmembrane</keyword>
<proteinExistence type="predicted"/>
<dbReference type="InterPro" id="IPR052522">
    <property type="entry name" value="ABC-2_transport_permease"/>
</dbReference>
<accession>A0A6J6S3R2</accession>
<name>A0A6J6S3R2_9ZZZZ</name>
<evidence type="ECO:0000313" key="8">
    <source>
        <dbReference type="EMBL" id="CAB4906194.1"/>
    </source>
</evidence>
<evidence type="ECO:0000259" key="6">
    <source>
        <dbReference type="PROSITE" id="PS51012"/>
    </source>
</evidence>
<dbReference type="EMBL" id="CAFBMM010000031">
    <property type="protein sequence ID" value="CAB4906194.1"/>
    <property type="molecule type" value="Genomic_DNA"/>
</dbReference>
<evidence type="ECO:0000313" key="7">
    <source>
        <dbReference type="EMBL" id="CAB4729343.1"/>
    </source>
</evidence>
<organism evidence="7">
    <name type="scientific">freshwater metagenome</name>
    <dbReference type="NCBI Taxonomy" id="449393"/>
    <lineage>
        <taxon>unclassified sequences</taxon>
        <taxon>metagenomes</taxon>
        <taxon>ecological metagenomes</taxon>
    </lineage>
</organism>
<evidence type="ECO:0000256" key="3">
    <source>
        <dbReference type="ARBA" id="ARBA00022989"/>
    </source>
</evidence>
<dbReference type="PANTHER" id="PTHR43332:SF2">
    <property type="entry name" value="INNER MEMBRANE TRANSPORT PERMEASE YADH"/>
    <property type="match status" value="1"/>
</dbReference>
<reference evidence="7" key="1">
    <citation type="submission" date="2020-05" db="EMBL/GenBank/DDBJ databases">
        <authorList>
            <person name="Chiriac C."/>
            <person name="Salcher M."/>
            <person name="Ghai R."/>
            <person name="Kavagutti S V."/>
        </authorList>
    </citation>
    <scope>NUCLEOTIDE SEQUENCE</scope>
</reference>
<dbReference type="InterPro" id="IPR013525">
    <property type="entry name" value="ABC2_TM"/>
</dbReference>
<evidence type="ECO:0000313" key="9">
    <source>
        <dbReference type="EMBL" id="CAB4974556.1"/>
    </source>
</evidence>
<keyword evidence="3 5" id="KW-1133">Transmembrane helix</keyword>
<gene>
    <name evidence="7" type="ORF">UFOPK2683_01176</name>
    <name evidence="8" type="ORF">UFOPK3605_00780</name>
    <name evidence="9" type="ORF">UFOPK3897_00728</name>
    <name evidence="10" type="ORF">UFOPK4121_00591</name>
</gene>
<evidence type="ECO:0000256" key="5">
    <source>
        <dbReference type="SAM" id="Phobius"/>
    </source>
</evidence>
<feature type="transmembrane region" description="Helical" evidence="5">
    <location>
        <begin position="161"/>
        <end position="183"/>
    </location>
</feature>
<feature type="transmembrane region" description="Helical" evidence="5">
    <location>
        <begin position="72"/>
        <end position="93"/>
    </location>
</feature>
<evidence type="ECO:0000256" key="1">
    <source>
        <dbReference type="ARBA" id="ARBA00004141"/>
    </source>
</evidence>
<evidence type="ECO:0000256" key="4">
    <source>
        <dbReference type="ARBA" id="ARBA00023136"/>
    </source>
</evidence>
<dbReference type="InterPro" id="IPR047817">
    <property type="entry name" value="ABC2_TM_bact-type"/>
</dbReference>
<dbReference type="EMBL" id="CAFBOF010000011">
    <property type="protein sequence ID" value="CAB4974556.1"/>
    <property type="molecule type" value="Genomic_DNA"/>
</dbReference>
<dbReference type="GO" id="GO:0140359">
    <property type="term" value="F:ABC-type transporter activity"/>
    <property type="evidence" value="ECO:0007669"/>
    <property type="project" value="InterPro"/>
</dbReference>
<dbReference type="Pfam" id="PF01061">
    <property type="entry name" value="ABC2_membrane"/>
    <property type="match status" value="1"/>
</dbReference>